<protein>
    <submittedName>
        <fullName evidence="2">Uncharacterized protein</fullName>
    </submittedName>
</protein>
<feature type="compositionally biased region" description="Basic residues" evidence="1">
    <location>
        <begin position="61"/>
        <end position="78"/>
    </location>
</feature>
<proteinExistence type="predicted"/>
<feature type="region of interest" description="Disordered" evidence="1">
    <location>
        <begin position="1"/>
        <end position="20"/>
    </location>
</feature>
<evidence type="ECO:0000313" key="2">
    <source>
        <dbReference type="EMBL" id="PRQ47444.1"/>
    </source>
</evidence>
<dbReference type="AlphaFoldDB" id="A0A2P6RLY7"/>
<sequence>MISLPTGTAPLQGCRRDHRLRSVKRRTMRRRSAPSLMFLGLRCCGGKATARITFSSDGGSGKKKKKTRFWLKKKKKKGVERSNGVVRSRRKRVGEDLVFA</sequence>
<name>A0A2P6RLY7_ROSCH</name>
<organism evidence="2 3">
    <name type="scientific">Rosa chinensis</name>
    <name type="common">China rose</name>
    <dbReference type="NCBI Taxonomy" id="74649"/>
    <lineage>
        <taxon>Eukaryota</taxon>
        <taxon>Viridiplantae</taxon>
        <taxon>Streptophyta</taxon>
        <taxon>Embryophyta</taxon>
        <taxon>Tracheophyta</taxon>
        <taxon>Spermatophyta</taxon>
        <taxon>Magnoliopsida</taxon>
        <taxon>eudicotyledons</taxon>
        <taxon>Gunneridae</taxon>
        <taxon>Pentapetalae</taxon>
        <taxon>rosids</taxon>
        <taxon>fabids</taxon>
        <taxon>Rosales</taxon>
        <taxon>Rosaceae</taxon>
        <taxon>Rosoideae</taxon>
        <taxon>Rosoideae incertae sedis</taxon>
        <taxon>Rosa</taxon>
    </lineage>
</organism>
<evidence type="ECO:0000313" key="3">
    <source>
        <dbReference type="Proteomes" id="UP000238479"/>
    </source>
</evidence>
<gene>
    <name evidence="2" type="ORF">RchiOBHm_Chr2g0099721</name>
</gene>
<comment type="caution">
    <text evidence="2">The sequence shown here is derived from an EMBL/GenBank/DDBJ whole genome shotgun (WGS) entry which is preliminary data.</text>
</comment>
<dbReference type="EMBL" id="PDCK01000040">
    <property type="protein sequence ID" value="PRQ47444.1"/>
    <property type="molecule type" value="Genomic_DNA"/>
</dbReference>
<reference evidence="2 3" key="1">
    <citation type="journal article" date="2018" name="Nat. Genet.">
        <title>The Rosa genome provides new insights in the design of modern roses.</title>
        <authorList>
            <person name="Bendahmane M."/>
        </authorList>
    </citation>
    <scope>NUCLEOTIDE SEQUENCE [LARGE SCALE GENOMIC DNA]</scope>
    <source>
        <strain evidence="3">cv. Old Blush</strain>
    </source>
</reference>
<accession>A0A2P6RLY7</accession>
<evidence type="ECO:0000256" key="1">
    <source>
        <dbReference type="SAM" id="MobiDB-lite"/>
    </source>
</evidence>
<feature type="region of interest" description="Disordered" evidence="1">
    <location>
        <begin position="55"/>
        <end position="87"/>
    </location>
</feature>
<dbReference type="Proteomes" id="UP000238479">
    <property type="component" value="Chromosome 2"/>
</dbReference>
<keyword evidence="3" id="KW-1185">Reference proteome</keyword>
<dbReference type="Gramene" id="PRQ47444">
    <property type="protein sequence ID" value="PRQ47444"/>
    <property type="gene ID" value="RchiOBHm_Chr2g0099721"/>
</dbReference>